<comment type="caution">
    <text evidence="2">The sequence shown here is derived from an EMBL/GenBank/DDBJ whole genome shotgun (WGS) entry which is preliminary data.</text>
</comment>
<evidence type="ECO:0000256" key="1">
    <source>
        <dbReference type="SAM" id="SignalP"/>
    </source>
</evidence>
<feature type="signal peptide" evidence="1">
    <location>
        <begin position="1"/>
        <end position="20"/>
    </location>
</feature>
<name>A0A1D1UQD6_RAMVA</name>
<proteinExistence type="predicted"/>
<dbReference type="EMBL" id="BDGG01000002">
    <property type="protein sequence ID" value="GAU91661.1"/>
    <property type="molecule type" value="Genomic_DNA"/>
</dbReference>
<gene>
    <name evidence="2" type="primary">RvY_03876</name>
    <name evidence="2" type="synonym">RvY_03876.3</name>
    <name evidence="2" type="ORF">RvY_03876-3</name>
</gene>
<accession>A0A1D1UQD6</accession>
<keyword evidence="3" id="KW-1185">Reference proteome</keyword>
<feature type="chain" id="PRO_5008897480" evidence="1">
    <location>
        <begin position="21"/>
        <end position="83"/>
    </location>
</feature>
<protein>
    <submittedName>
        <fullName evidence="2">Uncharacterized protein</fullName>
    </submittedName>
</protein>
<dbReference type="Proteomes" id="UP000186922">
    <property type="component" value="Unassembled WGS sequence"/>
</dbReference>
<keyword evidence="1" id="KW-0732">Signal</keyword>
<evidence type="ECO:0000313" key="2">
    <source>
        <dbReference type="EMBL" id="GAU91661.1"/>
    </source>
</evidence>
<reference evidence="2 3" key="1">
    <citation type="journal article" date="2016" name="Nat. Commun.">
        <title>Extremotolerant tardigrade genome and improved radiotolerance of human cultured cells by tardigrade-unique protein.</title>
        <authorList>
            <person name="Hashimoto T."/>
            <person name="Horikawa D.D."/>
            <person name="Saito Y."/>
            <person name="Kuwahara H."/>
            <person name="Kozuka-Hata H."/>
            <person name="Shin-I T."/>
            <person name="Minakuchi Y."/>
            <person name="Ohishi K."/>
            <person name="Motoyama A."/>
            <person name="Aizu T."/>
            <person name="Enomoto A."/>
            <person name="Kondo K."/>
            <person name="Tanaka S."/>
            <person name="Hara Y."/>
            <person name="Koshikawa S."/>
            <person name="Sagara H."/>
            <person name="Miura T."/>
            <person name="Yokobori S."/>
            <person name="Miyagawa K."/>
            <person name="Suzuki Y."/>
            <person name="Kubo T."/>
            <person name="Oyama M."/>
            <person name="Kohara Y."/>
            <person name="Fujiyama A."/>
            <person name="Arakawa K."/>
            <person name="Katayama T."/>
            <person name="Toyoda A."/>
            <person name="Kunieda T."/>
        </authorList>
    </citation>
    <scope>NUCLEOTIDE SEQUENCE [LARGE SCALE GENOMIC DNA]</scope>
    <source>
        <strain evidence="2 3">YOKOZUNA-1</strain>
    </source>
</reference>
<organism evidence="2 3">
    <name type="scientific">Ramazzottius varieornatus</name>
    <name type="common">Water bear</name>
    <name type="synonym">Tardigrade</name>
    <dbReference type="NCBI Taxonomy" id="947166"/>
    <lineage>
        <taxon>Eukaryota</taxon>
        <taxon>Metazoa</taxon>
        <taxon>Ecdysozoa</taxon>
        <taxon>Tardigrada</taxon>
        <taxon>Eutardigrada</taxon>
        <taxon>Parachela</taxon>
        <taxon>Hypsibioidea</taxon>
        <taxon>Ramazzottiidae</taxon>
        <taxon>Ramazzottius</taxon>
    </lineage>
</organism>
<evidence type="ECO:0000313" key="3">
    <source>
        <dbReference type="Proteomes" id="UP000186922"/>
    </source>
</evidence>
<sequence length="83" mass="9069">MARLLLTIGVTMLLLSLCTAASVNSGSLEQRELLPGVDSAFRGGCHRWGKICDCKTPTVDQAGTEFPGFCKKKMTACMQFWCH</sequence>
<dbReference type="AlphaFoldDB" id="A0A1D1UQD6"/>